<dbReference type="InterPro" id="IPR010982">
    <property type="entry name" value="Lambda_DNA-bd_dom_sf"/>
</dbReference>
<dbReference type="GO" id="GO:0003677">
    <property type="term" value="F:DNA binding"/>
    <property type="evidence" value="ECO:0007669"/>
    <property type="project" value="InterPro"/>
</dbReference>
<dbReference type="Gene3D" id="1.10.260.40">
    <property type="entry name" value="lambda repressor-like DNA-binding domains"/>
    <property type="match status" value="1"/>
</dbReference>
<keyword evidence="2" id="KW-1185">Reference proteome</keyword>
<evidence type="ECO:0000313" key="1">
    <source>
        <dbReference type="EMBL" id="SNR78358.1"/>
    </source>
</evidence>
<evidence type="ECO:0000313" key="2">
    <source>
        <dbReference type="Proteomes" id="UP000198417"/>
    </source>
</evidence>
<dbReference type="EMBL" id="FZNN01000024">
    <property type="protein sequence ID" value="SNR78358.1"/>
    <property type="molecule type" value="Genomic_DNA"/>
</dbReference>
<dbReference type="RefSeq" id="WP_089273311.1">
    <property type="nucleotide sequence ID" value="NZ_FZNN01000024.1"/>
</dbReference>
<dbReference type="InterPro" id="IPR001387">
    <property type="entry name" value="Cro/C1-type_HTH"/>
</dbReference>
<organism evidence="1 2">
    <name type="scientific">Puniceibacterium sediminis</name>
    <dbReference type="NCBI Taxonomy" id="1608407"/>
    <lineage>
        <taxon>Bacteria</taxon>
        <taxon>Pseudomonadati</taxon>
        <taxon>Pseudomonadota</taxon>
        <taxon>Alphaproteobacteria</taxon>
        <taxon>Rhodobacterales</taxon>
        <taxon>Paracoccaceae</taxon>
        <taxon>Puniceibacterium</taxon>
    </lineage>
</organism>
<gene>
    <name evidence="1" type="ORF">SAMN06265370_12426</name>
</gene>
<dbReference type="AlphaFoldDB" id="A0A238Z5V7"/>
<reference evidence="1 2" key="1">
    <citation type="submission" date="2017-06" db="EMBL/GenBank/DDBJ databases">
        <authorList>
            <person name="Kim H.J."/>
            <person name="Triplett B.A."/>
        </authorList>
    </citation>
    <scope>NUCLEOTIDE SEQUENCE [LARGE SCALE GENOMIC DNA]</scope>
    <source>
        <strain evidence="1 2">DSM 29052</strain>
    </source>
</reference>
<dbReference type="OrthoDB" id="7859023at2"/>
<dbReference type="CDD" id="cd00093">
    <property type="entry name" value="HTH_XRE"/>
    <property type="match status" value="1"/>
</dbReference>
<accession>A0A238Z5V7</accession>
<protein>
    <submittedName>
        <fullName evidence="1">Uncharacterized protein</fullName>
    </submittedName>
</protein>
<proteinExistence type="predicted"/>
<dbReference type="SUPFAM" id="SSF47413">
    <property type="entry name" value="lambda repressor-like DNA-binding domains"/>
    <property type="match status" value="1"/>
</dbReference>
<dbReference type="Proteomes" id="UP000198417">
    <property type="component" value="Unassembled WGS sequence"/>
</dbReference>
<name>A0A238Z5V7_9RHOB</name>
<sequence>MTDSPTARLIAEAIDASGKTQTEIANEVGFERSNVISMLKTGVMRMPIERIPAFSRATGIDPLMLTRVAMTEYMPETWNAISQTVEPVPEAQINIRGPQPAVDRFKRLCGAERRTYFETLERMMDVWEARFDQLIEEQRD</sequence>